<evidence type="ECO:0000256" key="1">
    <source>
        <dbReference type="SAM" id="MobiDB-lite"/>
    </source>
</evidence>
<organism evidence="2 3">
    <name type="scientific">Streptomyces rhizosphaericola</name>
    <dbReference type="NCBI Taxonomy" id="2564098"/>
    <lineage>
        <taxon>Bacteria</taxon>
        <taxon>Bacillati</taxon>
        <taxon>Actinomycetota</taxon>
        <taxon>Actinomycetes</taxon>
        <taxon>Kitasatosporales</taxon>
        <taxon>Streptomycetaceae</taxon>
        <taxon>Streptomyces</taxon>
    </lineage>
</organism>
<accession>A0ABY2PA43</accession>
<dbReference type="EMBL" id="SRZK01000320">
    <property type="protein sequence ID" value="TGZ03631.1"/>
    <property type="molecule type" value="Genomic_DNA"/>
</dbReference>
<protein>
    <submittedName>
        <fullName evidence="2">Condensation protein</fullName>
    </submittedName>
</protein>
<feature type="compositionally biased region" description="Gly residues" evidence="1">
    <location>
        <begin position="1"/>
        <end position="16"/>
    </location>
</feature>
<name>A0ABY2PA43_9ACTN</name>
<keyword evidence="3" id="KW-1185">Reference proteome</keyword>
<evidence type="ECO:0000313" key="3">
    <source>
        <dbReference type="Proteomes" id="UP000306274"/>
    </source>
</evidence>
<evidence type="ECO:0000313" key="2">
    <source>
        <dbReference type="EMBL" id="TGZ03631.1"/>
    </source>
</evidence>
<feature type="region of interest" description="Disordered" evidence="1">
    <location>
        <begin position="1"/>
        <end position="22"/>
    </location>
</feature>
<comment type="caution">
    <text evidence="2">The sequence shown here is derived from an EMBL/GenBank/DDBJ whole genome shotgun (WGS) entry which is preliminary data.</text>
</comment>
<feature type="non-terminal residue" evidence="2">
    <location>
        <position position="1"/>
    </location>
</feature>
<sequence length="91" mass="9153">GTGATAGTGGAAGGAPGAEPHLTAYIARGETPLTPEEAHRALTALIPAAGSGVLAPRRYVLVTDPPAGPDRSDAWRRLKTIDEGTGRGRQV</sequence>
<dbReference type="Proteomes" id="UP000306274">
    <property type="component" value="Unassembled WGS sequence"/>
</dbReference>
<reference evidence="2 3" key="1">
    <citation type="submission" date="2019-04" db="EMBL/GenBank/DDBJ databases">
        <title>Streptomyces rhizosphaericola sp. nov., an actinobacterium isolated from the wheat rhizosphere.</title>
        <authorList>
            <person name="Vargas Hoyos H.A."/>
            <person name="Santos S.N."/>
            <person name="Genuario D.B."/>
            <person name="Melo I.S."/>
            <person name="Da Silva L.J."/>
            <person name="Da Silva F.S.P."/>
            <person name="Zucchi T.D."/>
        </authorList>
    </citation>
    <scope>NUCLEOTIDE SEQUENCE [LARGE SCALE GENOMIC DNA]</scope>
    <source>
        <strain evidence="2 3">1AS2c</strain>
    </source>
</reference>
<proteinExistence type="predicted"/>
<gene>
    <name evidence="2" type="ORF">E5Z02_25290</name>
</gene>